<name>A0ABW1TW79_9BURK</name>
<dbReference type="PANTHER" id="PTHR22960:SF29">
    <property type="entry name" value="CYCLIC PYRANOPTERIN MONOPHOSPHATE SYNTHASE"/>
    <property type="match status" value="1"/>
</dbReference>
<dbReference type="Gene3D" id="3.30.70.640">
    <property type="entry name" value="Molybdopterin cofactor biosynthesis C (MoaC) domain"/>
    <property type="match status" value="1"/>
</dbReference>
<dbReference type="EMBL" id="JBHSRS010000018">
    <property type="protein sequence ID" value="MFC6281605.1"/>
    <property type="molecule type" value="Genomic_DNA"/>
</dbReference>
<dbReference type="RefSeq" id="WP_371437219.1">
    <property type="nucleotide sequence ID" value="NZ_JBHSRS010000018.1"/>
</dbReference>
<comment type="caution">
    <text evidence="9">The sequence shown here is derived from an EMBL/GenBank/DDBJ whole genome shotgun (WGS) entry which is preliminary data.</text>
</comment>
<reference evidence="10" key="1">
    <citation type="journal article" date="2019" name="Int. J. Syst. Evol. Microbiol.">
        <title>The Global Catalogue of Microorganisms (GCM) 10K type strain sequencing project: providing services to taxonomists for standard genome sequencing and annotation.</title>
        <authorList>
            <consortium name="The Broad Institute Genomics Platform"/>
            <consortium name="The Broad Institute Genome Sequencing Center for Infectious Disease"/>
            <person name="Wu L."/>
            <person name="Ma J."/>
        </authorList>
    </citation>
    <scope>NUCLEOTIDE SEQUENCE [LARGE SCALE GENOMIC DNA]</scope>
    <source>
        <strain evidence="10">CCUG 39402</strain>
    </source>
</reference>
<evidence type="ECO:0000256" key="7">
    <source>
        <dbReference type="HAMAP-Rule" id="MF_01224"/>
    </source>
</evidence>
<dbReference type="CDD" id="cd01420">
    <property type="entry name" value="MoaC_PE"/>
    <property type="match status" value="1"/>
</dbReference>
<evidence type="ECO:0000313" key="9">
    <source>
        <dbReference type="EMBL" id="MFC6281605.1"/>
    </source>
</evidence>
<feature type="domain" description="Molybdopterin cofactor biosynthesis C (MoaC)" evidence="8">
    <location>
        <begin position="22"/>
        <end position="157"/>
    </location>
</feature>
<keyword evidence="5 7" id="KW-0456">Lyase</keyword>
<dbReference type="Proteomes" id="UP001596270">
    <property type="component" value="Unassembled WGS sequence"/>
</dbReference>
<dbReference type="InterPro" id="IPR023045">
    <property type="entry name" value="MoaC"/>
</dbReference>
<dbReference type="InterPro" id="IPR050105">
    <property type="entry name" value="MoCo_biosynth_MoaA/MoaC"/>
</dbReference>
<comment type="pathway">
    <text evidence="2 7">Cofactor biosynthesis; molybdopterin biosynthesis.</text>
</comment>
<comment type="catalytic activity">
    <reaction evidence="1 7">
        <text>(8S)-3',8-cyclo-7,8-dihydroguanosine 5'-triphosphate = cyclic pyranopterin phosphate + diphosphate</text>
        <dbReference type="Rhea" id="RHEA:49580"/>
        <dbReference type="ChEBI" id="CHEBI:33019"/>
        <dbReference type="ChEBI" id="CHEBI:59648"/>
        <dbReference type="ChEBI" id="CHEBI:131766"/>
        <dbReference type="EC" id="4.6.1.17"/>
    </reaction>
</comment>
<feature type="binding site" evidence="7">
    <location>
        <begin position="120"/>
        <end position="121"/>
    </location>
    <ligand>
        <name>substrate</name>
    </ligand>
</feature>
<evidence type="ECO:0000256" key="6">
    <source>
        <dbReference type="ARBA" id="ARBA00055087"/>
    </source>
</evidence>
<feature type="active site" evidence="7">
    <location>
        <position position="135"/>
    </location>
</feature>
<dbReference type="InterPro" id="IPR047594">
    <property type="entry name" value="MoaC_bact/euk"/>
</dbReference>
<evidence type="ECO:0000256" key="2">
    <source>
        <dbReference type="ARBA" id="ARBA00005046"/>
    </source>
</evidence>
<dbReference type="NCBIfam" id="TIGR00581">
    <property type="entry name" value="moaC"/>
    <property type="match status" value="1"/>
</dbReference>
<comment type="subunit">
    <text evidence="7">Homohexamer; trimer of dimers.</text>
</comment>
<evidence type="ECO:0000256" key="5">
    <source>
        <dbReference type="ARBA" id="ARBA00023239"/>
    </source>
</evidence>
<dbReference type="InterPro" id="IPR036522">
    <property type="entry name" value="MoaC_sf"/>
</dbReference>
<organism evidence="9 10">
    <name type="scientific">Polaromonas aquatica</name>
    <dbReference type="NCBI Taxonomy" id="332657"/>
    <lineage>
        <taxon>Bacteria</taxon>
        <taxon>Pseudomonadati</taxon>
        <taxon>Pseudomonadota</taxon>
        <taxon>Betaproteobacteria</taxon>
        <taxon>Burkholderiales</taxon>
        <taxon>Comamonadaceae</taxon>
        <taxon>Polaromonas</taxon>
    </lineage>
</organism>
<proteinExistence type="inferred from homology"/>
<dbReference type="EC" id="4.6.1.17" evidence="3 7"/>
<evidence type="ECO:0000259" key="8">
    <source>
        <dbReference type="Pfam" id="PF01967"/>
    </source>
</evidence>
<dbReference type="GO" id="GO:0061799">
    <property type="term" value="F:cyclic pyranopterin monophosphate synthase activity"/>
    <property type="evidence" value="ECO:0007669"/>
    <property type="project" value="UniProtKB-EC"/>
</dbReference>
<feature type="binding site" evidence="7">
    <location>
        <begin position="82"/>
        <end position="84"/>
    </location>
    <ligand>
        <name>substrate</name>
    </ligand>
</feature>
<evidence type="ECO:0000313" key="10">
    <source>
        <dbReference type="Proteomes" id="UP001596270"/>
    </source>
</evidence>
<dbReference type="InterPro" id="IPR002820">
    <property type="entry name" value="Mopterin_CF_biosynth-C_dom"/>
</dbReference>
<accession>A0ABW1TW79</accession>
<dbReference type="HAMAP" id="MF_01224_B">
    <property type="entry name" value="MoaC_B"/>
    <property type="match status" value="1"/>
</dbReference>
<keyword evidence="10" id="KW-1185">Reference proteome</keyword>
<dbReference type="Pfam" id="PF01967">
    <property type="entry name" value="MoaC"/>
    <property type="match status" value="1"/>
</dbReference>
<evidence type="ECO:0000256" key="4">
    <source>
        <dbReference type="ARBA" id="ARBA00023150"/>
    </source>
</evidence>
<dbReference type="NCBIfam" id="NF006870">
    <property type="entry name" value="PRK09364.1"/>
    <property type="match status" value="1"/>
</dbReference>
<dbReference type="SUPFAM" id="SSF55040">
    <property type="entry name" value="Molybdenum cofactor biosynthesis protein C, MoaC"/>
    <property type="match status" value="1"/>
</dbReference>
<keyword evidence="4 7" id="KW-0501">Molybdenum cofactor biosynthesis</keyword>
<evidence type="ECO:0000256" key="1">
    <source>
        <dbReference type="ARBA" id="ARBA00001637"/>
    </source>
</evidence>
<comment type="function">
    <text evidence="6 7">Catalyzes the conversion of (8S)-3',8-cyclo-7,8-dihydroguanosine 5'-triphosphate to cyclic pyranopterin monophosphate (cPMP).</text>
</comment>
<evidence type="ECO:0000256" key="3">
    <source>
        <dbReference type="ARBA" id="ARBA00012575"/>
    </source>
</evidence>
<dbReference type="PANTHER" id="PTHR22960">
    <property type="entry name" value="MOLYBDOPTERIN COFACTOR SYNTHESIS PROTEIN A"/>
    <property type="match status" value="1"/>
</dbReference>
<protein>
    <recommendedName>
        <fullName evidence="3 7">Cyclic pyranopterin monophosphate synthase</fullName>
        <ecNumber evidence="3 7">4.6.1.17</ecNumber>
    </recommendedName>
    <alternativeName>
        <fullName evidence="7">Molybdenum cofactor biosynthesis protein C</fullName>
    </alternativeName>
</protein>
<comment type="similarity">
    <text evidence="7">Belongs to the MoaC family.</text>
</comment>
<sequence length="167" mass="17394">MTPTSTPNPALSHFDAQGQAHMVDVAAKAATHRIAVAQGRIVMNPSTLSIILAGNAKKGDVLGIARVAGIMAAKKTSDLIPLCHPLALTRVAIDFIPDENSSSIDCRATVETIGPTGVEMEALTAAQIALLTIYDMCKAVDRGMTITDVRVLEKHGGKSGSFVSTAT</sequence>
<gene>
    <name evidence="7 9" type="primary">moaC</name>
    <name evidence="9" type="ORF">ACFQND_10210</name>
</gene>